<proteinExistence type="predicted"/>
<sequence>MVNLTLTSLWDNPFMHITVSKVALGYRTSCLIKFNAVTTKFKITCRARPPIHITKSIIAVTTGESKSRINDPLLRVKSKVASNNRARGDAVWKRAASTRKRSVRIGFATIRQAGTTNTESREKKGNRGLAKVPRFRVAGLEPLVACSR</sequence>
<keyword evidence="2" id="KW-1185">Reference proteome</keyword>
<organism evidence="1 2">
    <name type="scientific">Vespula pensylvanica</name>
    <name type="common">Western yellow jacket</name>
    <name type="synonym">Wasp</name>
    <dbReference type="NCBI Taxonomy" id="30213"/>
    <lineage>
        <taxon>Eukaryota</taxon>
        <taxon>Metazoa</taxon>
        <taxon>Ecdysozoa</taxon>
        <taxon>Arthropoda</taxon>
        <taxon>Hexapoda</taxon>
        <taxon>Insecta</taxon>
        <taxon>Pterygota</taxon>
        <taxon>Neoptera</taxon>
        <taxon>Endopterygota</taxon>
        <taxon>Hymenoptera</taxon>
        <taxon>Apocrita</taxon>
        <taxon>Aculeata</taxon>
        <taxon>Vespoidea</taxon>
        <taxon>Vespidae</taxon>
        <taxon>Vespinae</taxon>
        <taxon>Vespula</taxon>
    </lineage>
</organism>
<evidence type="ECO:0000313" key="1">
    <source>
        <dbReference type="EMBL" id="KAF7392435.1"/>
    </source>
</evidence>
<evidence type="ECO:0000313" key="2">
    <source>
        <dbReference type="Proteomes" id="UP000600918"/>
    </source>
</evidence>
<protein>
    <submittedName>
        <fullName evidence="1">Uncharacterized protein</fullName>
    </submittedName>
</protein>
<reference evidence="1" key="1">
    <citation type="journal article" date="2020" name="G3 (Bethesda)">
        <title>High-Quality Assemblies for Three Invasive Social Wasps from the &lt;i&gt;Vespula&lt;/i&gt; Genus.</title>
        <authorList>
            <person name="Harrop T.W.R."/>
            <person name="Guhlin J."/>
            <person name="McLaughlin G.M."/>
            <person name="Permina E."/>
            <person name="Stockwell P."/>
            <person name="Gilligan J."/>
            <person name="Le Lec M.F."/>
            <person name="Gruber M.A.M."/>
            <person name="Quinn O."/>
            <person name="Lovegrove M."/>
            <person name="Duncan E.J."/>
            <person name="Remnant E.J."/>
            <person name="Van Eeckhoven J."/>
            <person name="Graham B."/>
            <person name="Knapp R.A."/>
            <person name="Langford K.W."/>
            <person name="Kronenberg Z."/>
            <person name="Press M.O."/>
            <person name="Eacker S.M."/>
            <person name="Wilson-Rankin E.E."/>
            <person name="Purcell J."/>
            <person name="Lester P.J."/>
            <person name="Dearden P.K."/>
        </authorList>
    </citation>
    <scope>NUCLEOTIDE SEQUENCE</scope>
    <source>
        <strain evidence="1">Volc-1</strain>
    </source>
</reference>
<accession>A0A834N1J7</accession>
<dbReference type="Proteomes" id="UP000600918">
    <property type="component" value="Unassembled WGS sequence"/>
</dbReference>
<comment type="caution">
    <text evidence="1">The sequence shown here is derived from an EMBL/GenBank/DDBJ whole genome shotgun (WGS) entry which is preliminary data.</text>
</comment>
<gene>
    <name evidence="1" type="ORF">H0235_017434</name>
</gene>
<dbReference type="AlphaFoldDB" id="A0A834N1J7"/>
<name>A0A834N1J7_VESPE</name>
<dbReference type="EMBL" id="JACSDY010000022">
    <property type="protein sequence ID" value="KAF7392435.1"/>
    <property type="molecule type" value="Genomic_DNA"/>
</dbReference>